<organism evidence="1 2">
    <name type="scientific">Pleuronectes platessa</name>
    <name type="common">European plaice</name>
    <dbReference type="NCBI Taxonomy" id="8262"/>
    <lineage>
        <taxon>Eukaryota</taxon>
        <taxon>Metazoa</taxon>
        <taxon>Chordata</taxon>
        <taxon>Craniata</taxon>
        <taxon>Vertebrata</taxon>
        <taxon>Euteleostomi</taxon>
        <taxon>Actinopterygii</taxon>
        <taxon>Neopterygii</taxon>
        <taxon>Teleostei</taxon>
        <taxon>Neoteleostei</taxon>
        <taxon>Acanthomorphata</taxon>
        <taxon>Carangaria</taxon>
        <taxon>Pleuronectiformes</taxon>
        <taxon>Pleuronectoidei</taxon>
        <taxon>Pleuronectidae</taxon>
        <taxon>Pleuronectes</taxon>
    </lineage>
</organism>
<dbReference type="AlphaFoldDB" id="A0A9N7UQ86"/>
<name>A0A9N7UQ86_PLEPL</name>
<sequence length="146" mass="16289">MASLFYSERISGSVLSLRSAAQPQRLAALKDNKTPVKYNRNPPACSSWFRHTVSRDVTEVCREELGIGLQWTAHSSGRDEETAAETERDHRVDSLHDAVPCSLIKCGLWQGAQRCTFSGCGGVGRSLPLGRYLLRTSDRTKPRPWE</sequence>
<reference evidence="1" key="1">
    <citation type="submission" date="2020-03" db="EMBL/GenBank/DDBJ databases">
        <authorList>
            <person name="Weist P."/>
        </authorList>
    </citation>
    <scope>NUCLEOTIDE SEQUENCE</scope>
</reference>
<accession>A0A9N7UQ86</accession>
<dbReference type="Proteomes" id="UP001153269">
    <property type="component" value="Unassembled WGS sequence"/>
</dbReference>
<gene>
    <name evidence="1" type="ORF">PLEPLA_LOCUS22414</name>
</gene>
<keyword evidence="2" id="KW-1185">Reference proteome</keyword>
<proteinExistence type="predicted"/>
<comment type="caution">
    <text evidence="1">The sequence shown here is derived from an EMBL/GenBank/DDBJ whole genome shotgun (WGS) entry which is preliminary data.</text>
</comment>
<evidence type="ECO:0000313" key="1">
    <source>
        <dbReference type="EMBL" id="CAB1434367.1"/>
    </source>
</evidence>
<dbReference type="EMBL" id="CADEAL010001657">
    <property type="protein sequence ID" value="CAB1434367.1"/>
    <property type="molecule type" value="Genomic_DNA"/>
</dbReference>
<protein>
    <submittedName>
        <fullName evidence="1">Uncharacterized protein</fullName>
    </submittedName>
</protein>
<evidence type="ECO:0000313" key="2">
    <source>
        <dbReference type="Proteomes" id="UP001153269"/>
    </source>
</evidence>